<accession>A0ABW1PH46</accession>
<evidence type="ECO:0000313" key="1">
    <source>
        <dbReference type="EMBL" id="MFC6094955.1"/>
    </source>
</evidence>
<gene>
    <name evidence="1" type="ORF">ACFP3R_37315</name>
    <name evidence="2" type="ORF">ACFP3R_37340</name>
</gene>
<evidence type="ECO:0000313" key="2">
    <source>
        <dbReference type="EMBL" id="MFC6094960.1"/>
    </source>
</evidence>
<dbReference type="Proteomes" id="UP001596220">
    <property type="component" value="Unassembled WGS sequence"/>
</dbReference>
<proteinExistence type="predicted"/>
<dbReference type="InterPro" id="IPR025680">
    <property type="entry name" value="DddI"/>
</dbReference>
<keyword evidence="3" id="KW-1185">Reference proteome</keyword>
<dbReference type="EMBL" id="JBHSQO010000088">
    <property type="protein sequence ID" value="MFC6094955.1"/>
    <property type="molecule type" value="Genomic_DNA"/>
</dbReference>
<sequence length="143" mass="15501">MATLRAIYDPESGNNPVRIDTQDELDEFVDRVHAYGADHDHPPVVEFTVEHDPWTSPVLYAGIGRDHGFVQELPPGGVARATAGNPQATGTATYDLQGHEHPVPTEQEVPLSTIRVALSAYLAGNGVIPSDQPELRPLDHPQP</sequence>
<reference evidence="3" key="2">
    <citation type="journal article" date="2019" name="Int. J. Syst. Evol. Microbiol.">
        <title>The Global Catalogue of Microorganisms (GCM) 10K type strain sequencing project: providing services to taxonomists for standard genome sequencing and annotation.</title>
        <authorList>
            <consortium name="The Broad Institute Genomics Platform"/>
            <consortium name="The Broad Institute Genome Sequencing Center for Infectious Disease"/>
            <person name="Wu L."/>
            <person name="Ma J."/>
        </authorList>
    </citation>
    <scope>NUCLEOTIDE SEQUENCE [LARGE SCALE GENOMIC DNA]</scope>
    <source>
        <strain evidence="3">CGMCC 4.7246</strain>
    </source>
</reference>
<organism evidence="2 3">
    <name type="scientific">Saccharothrix lopnurensis</name>
    <dbReference type="NCBI Taxonomy" id="1670621"/>
    <lineage>
        <taxon>Bacteria</taxon>
        <taxon>Bacillati</taxon>
        <taxon>Actinomycetota</taxon>
        <taxon>Actinomycetes</taxon>
        <taxon>Pseudonocardiales</taxon>
        <taxon>Pseudonocardiaceae</taxon>
        <taxon>Saccharothrix</taxon>
    </lineage>
</organism>
<reference evidence="2" key="3">
    <citation type="submission" date="2024-09" db="EMBL/GenBank/DDBJ databases">
        <authorList>
            <person name="Sun Q."/>
            <person name="Mori K."/>
        </authorList>
    </citation>
    <scope>NUCLEOTIDE SEQUENCE</scope>
    <source>
        <strain evidence="2">CGMCC 4.7246</strain>
    </source>
</reference>
<evidence type="ECO:0000313" key="3">
    <source>
        <dbReference type="Proteomes" id="UP001596220"/>
    </source>
</evidence>
<dbReference type="Pfam" id="PF14430">
    <property type="entry name" value="Imm1"/>
    <property type="match status" value="1"/>
</dbReference>
<reference evidence="2" key="1">
    <citation type="journal article" date="2014" name="Int. J. Syst. Evol. Microbiol.">
        <title>Complete genome of a new Firmicutes species belonging to the dominant human colonic microbiota ('Ruminococcus bicirculans') reveals two chromosomes and a selective capacity to utilize plant glucans.</title>
        <authorList>
            <consortium name="NISC Comparative Sequencing Program"/>
            <person name="Wegmann U."/>
            <person name="Louis P."/>
            <person name="Goesmann A."/>
            <person name="Henrissat B."/>
            <person name="Duncan S.H."/>
            <person name="Flint H.J."/>
        </authorList>
    </citation>
    <scope>NUCLEOTIDE SEQUENCE</scope>
    <source>
        <strain evidence="2">CGMCC 4.7246</strain>
    </source>
</reference>
<dbReference type="EMBL" id="JBHSQO010000088">
    <property type="protein sequence ID" value="MFC6094960.1"/>
    <property type="molecule type" value="Genomic_DNA"/>
</dbReference>
<dbReference type="RefSeq" id="WP_380643735.1">
    <property type="nucleotide sequence ID" value="NZ_JBHSQO010000088.1"/>
</dbReference>
<comment type="caution">
    <text evidence="2">The sequence shown here is derived from an EMBL/GenBank/DDBJ whole genome shotgun (WGS) entry which is preliminary data.</text>
</comment>
<protein>
    <submittedName>
        <fullName evidence="2">Imm1 family immunity protein</fullName>
    </submittedName>
</protein>
<name>A0ABW1PH46_9PSEU</name>